<evidence type="ECO:0000259" key="1">
    <source>
        <dbReference type="Pfam" id="PF00535"/>
    </source>
</evidence>
<protein>
    <submittedName>
        <fullName evidence="2">Glycosyltransferase family A protein</fullName>
        <ecNumber evidence="2">2.4.-.-</ecNumber>
    </submittedName>
</protein>
<dbReference type="EMBL" id="JBBDGL010000003">
    <property type="protein sequence ID" value="MEJ1156002.1"/>
    <property type="molecule type" value="Genomic_DNA"/>
</dbReference>
<evidence type="ECO:0000313" key="2">
    <source>
        <dbReference type="EMBL" id="MEJ1156002.1"/>
    </source>
</evidence>
<keyword evidence="3" id="KW-1185">Reference proteome</keyword>
<accession>A0ABU8LUS5</accession>
<dbReference type="InterPro" id="IPR029044">
    <property type="entry name" value="Nucleotide-diphossugar_trans"/>
</dbReference>
<dbReference type="InterPro" id="IPR001173">
    <property type="entry name" value="Glyco_trans_2-like"/>
</dbReference>
<dbReference type="PANTHER" id="PTHR43685">
    <property type="entry name" value="GLYCOSYLTRANSFERASE"/>
    <property type="match status" value="1"/>
</dbReference>
<dbReference type="Gene3D" id="3.90.550.10">
    <property type="entry name" value="Spore Coat Polysaccharide Biosynthesis Protein SpsA, Chain A"/>
    <property type="match status" value="1"/>
</dbReference>
<feature type="domain" description="Glycosyltransferase 2-like" evidence="1">
    <location>
        <begin position="15"/>
        <end position="116"/>
    </location>
</feature>
<dbReference type="InterPro" id="IPR050834">
    <property type="entry name" value="Glycosyltransf_2"/>
</dbReference>
<keyword evidence="2" id="KW-0328">Glycosyltransferase</keyword>
<organism evidence="2 3">
    <name type="scientific">Microbacterium marmarense</name>
    <dbReference type="NCBI Taxonomy" id="3122051"/>
    <lineage>
        <taxon>Bacteria</taxon>
        <taxon>Bacillati</taxon>
        <taxon>Actinomycetota</taxon>
        <taxon>Actinomycetes</taxon>
        <taxon>Micrococcales</taxon>
        <taxon>Microbacteriaceae</taxon>
        <taxon>Microbacterium</taxon>
    </lineage>
</organism>
<reference evidence="2 3" key="1">
    <citation type="submission" date="2024-02" db="EMBL/GenBank/DDBJ databases">
        <authorList>
            <person name="Saticioglu I.B."/>
        </authorList>
    </citation>
    <scope>NUCLEOTIDE SEQUENCE [LARGE SCALE GENOMIC DNA]</scope>
    <source>
        <strain evidence="2 3">Mu-86</strain>
    </source>
</reference>
<dbReference type="PANTHER" id="PTHR43685:SF2">
    <property type="entry name" value="GLYCOSYLTRANSFERASE 2-LIKE DOMAIN-CONTAINING PROTEIN"/>
    <property type="match status" value="1"/>
</dbReference>
<dbReference type="GO" id="GO:0016757">
    <property type="term" value="F:glycosyltransferase activity"/>
    <property type="evidence" value="ECO:0007669"/>
    <property type="project" value="UniProtKB-KW"/>
</dbReference>
<dbReference type="CDD" id="cd00761">
    <property type="entry name" value="Glyco_tranf_GTA_type"/>
    <property type="match status" value="1"/>
</dbReference>
<proteinExistence type="predicted"/>
<sequence length="295" mass="31127">MGEANRRVSSTDFDVIIPAFNAQASIQRAVASAYSAGAARVIVIDDGSSDGTAQLAIAKGAQVVTQPNAGASIARRRGLDLASSPFVILLDADDALVSKGVAHSLALLDTRPDVAAVGGSALGYAPKNAPVLIAPPEGVIDLNVLLARGYSPVPPACFVWRLEEVRRASSGCIPPPLRPRYAEDYELVVRGALSSAILMHRSITARYSLTGGKSTIDPSRSIMASSEIRTYYSRYLGISIPVWTDRMVAARVALRASKDSPAGLSRARLVAKAAALDPALVLPLILSKLKQFIKR</sequence>
<name>A0ABU8LUS5_9MICO</name>
<comment type="caution">
    <text evidence="2">The sequence shown here is derived from an EMBL/GenBank/DDBJ whole genome shotgun (WGS) entry which is preliminary data.</text>
</comment>
<dbReference type="Pfam" id="PF00535">
    <property type="entry name" value="Glycos_transf_2"/>
    <property type="match status" value="1"/>
</dbReference>
<keyword evidence="2" id="KW-0808">Transferase</keyword>
<dbReference type="SUPFAM" id="SSF53448">
    <property type="entry name" value="Nucleotide-diphospho-sugar transferases"/>
    <property type="match status" value="1"/>
</dbReference>
<dbReference type="EC" id="2.4.-.-" evidence="2"/>
<evidence type="ECO:0000313" key="3">
    <source>
        <dbReference type="Proteomes" id="UP001368654"/>
    </source>
</evidence>
<gene>
    <name evidence="2" type="ORF">WDU96_10395</name>
</gene>
<dbReference type="Proteomes" id="UP001368654">
    <property type="component" value="Unassembled WGS sequence"/>
</dbReference>